<dbReference type="AlphaFoldDB" id="A0A1I5VBS1"/>
<organism evidence="1 2">
    <name type="scientific">Butyrivibrio proteoclasticus</name>
    <dbReference type="NCBI Taxonomy" id="43305"/>
    <lineage>
        <taxon>Bacteria</taxon>
        <taxon>Bacillati</taxon>
        <taxon>Bacillota</taxon>
        <taxon>Clostridia</taxon>
        <taxon>Lachnospirales</taxon>
        <taxon>Lachnospiraceae</taxon>
        <taxon>Butyrivibrio</taxon>
    </lineage>
</organism>
<gene>
    <name evidence="1" type="ORF">SAMN04487928_11662</name>
</gene>
<evidence type="ECO:0000313" key="1">
    <source>
        <dbReference type="EMBL" id="SFQ04787.1"/>
    </source>
</evidence>
<reference evidence="2" key="1">
    <citation type="submission" date="2016-10" db="EMBL/GenBank/DDBJ databases">
        <authorList>
            <person name="Varghese N."/>
            <person name="Submissions S."/>
        </authorList>
    </citation>
    <scope>NUCLEOTIDE SEQUENCE [LARGE SCALE GENOMIC DNA]</scope>
    <source>
        <strain evidence="2">P18</strain>
    </source>
</reference>
<name>A0A1I5VBS1_9FIRM</name>
<accession>A0A1I5VBS1</accession>
<protein>
    <recommendedName>
        <fullName evidence="3">DUF3950 domain-containing protein</fullName>
    </recommendedName>
</protein>
<dbReference type="RefSeq" id="WP_074888662.1">
    <property type="nucleotide sequence ID" value="NZ_FOXO01000016.1"/>
</dbReference>
<dbReference type="Proteomes" id="UP000182624">
    <property type="component" value="Unassembled WGS sequence"/>
</dbReference>
<dbReference type="EMBL" id="FOXO01000016">
    <property type="protein sequence ID" value="SFQ04787.1"/>
    <property type="molecule type" value="Genomic_DNA"/>
</dbReference>
<dbReference type="OrthoDB" id="1666965at2"/>
<sequence>MSFQLKHDKIDTENKSIRFPVELINRIEDAITTAGGQVSFSGFVIQACEYALDNMNKEDSNKKEL</sequence>
<proteinExistence type="predicted"/>
<evidence type="ECO:0000313" key="2">
    <source>
        <dbReference type="Proteomes" id="UP000182624"/>
    </source>
</evidence>
<keyword evidence="2" id="KW-1185">Reference proteome</keyword>
<evidence type="ECO:0008006" key="3">
    <source>
        <dbReference type="Google" id="ProtNLM"/>
    </source>
</evidence>